<sequence length="82" mass="8655">MPACDGGDPSGEPQRLRPARLRNAARVEARPGSIGEDQETAVPDAKPLIHVGALDDDAWNASAPLLGRRAAKLSFNIAGEIR</sequence>
<evidence type="ECO:0000256" key="1">
    <source>
        <dbReference type="SAM" id="MobiDB-lite"/>
    </source>
</evidence>
<keyword evidence="3" id="KW-1185">Reference proteome</keyword>
<dbReference type="Proteomes" id="UP001143364">
    <property type="component" value="Unassembled WGS sequence"/>
</dbReference>
<organism evidence="2 3">
    <name type="scientific">Methylopila jiangsuensis</name>
    <dbReference type="NCBI Taxonomy" id="586230"/>
    <lineage>
        <taxon>Bacteria</taxon>
        <taxon>Pseudomonadati</taxon>
        <taxon>Pseudomonadota</taxon>
        <taxon>Alphaproteobacteria</taxon>
        <taxon>Hyphomicrobiales</taxon>
        <taxon>Methylopilaceae</taxon>
        <taxon>Methylopila</taxon>
    </lineage>
</organism>
<reference evidence="2" key="1">
    <citation type="journal article" date="2014" name="Int. J. Syst. Evol. Microbiol.">
        <title>Complete genome sequence of Corynebacterium casei LMG S-19264T (=DSM 44701T), isolated from a smear-ripened cheese.</title>
        <authorList>
            <consortium name="US DOE Joint Genome Institute (JGI-PGF)"/>
            <person name="Walter F."/>
            <person name="Albersmeier A."/>
            <person name="Kalinowski J."/>
            <person name="Ruckert C."/>
        </authorList>
    </citation>
    <scope>NUCLEOTIDE SEQUENCE</scope>
    <source>
        <strain evidence="2">VKM B-2555</strain>
    </source>
</reference>
<gene>
    <name evidence="2" type="ORF">GCM10008171_27060</name>
</gene>
<name>A0A9W6JI34_9HYPH</name>
<evidence type="ECO:0000313" key="3">
    <source>
        <dbReference type="Proteomes" id="UP001143364"/>
    </source>
</evidence>
<dbReference type="EMBL" id="BSFK01000016">
    <property type="protein sequence ID" value="GLK77452.1"/>
    <property type="molecule type" value="Genomic_DNA"/>
</dbReference>
<comment type="caution">
    <text evidence="2">The sequence shown here is derived from an EMBL/GenBank/DDBJ whole genome shotgun (WGS) entry which is preliminary data.</text>
</comment>
<reference evidence="2" key="2">
    <citation type="submission" date="2023-01" db="EMBL/GenBank/DDBJ databases">
        <authorList>
            <person name="Sun Q."/>
            <person name="Evtushenko L."/>
        </authorList>
    </citation>
    <scope>NUCLEOTIDE SEQUENCE</scope>
    <source>
        <strain evidence="2">VKM B-2555</strain>
    </source>
</reference>
<feature type="region of interest" description="Disordered" evidence="1">
    <location>
        <begin position="1"/>
        <end position="20"/>
    </location>
</feature>
<dbReference type="AlphaFoldDB" id="A0A9W6JI34"/>
<accession>A0A9W6JI34</accession>
<proteinExistence type="predicted"/>
<protein>
    <submittedName>
        <fullName evidence="2">Uncharacterized protein</fullName>
    </submittedName>
</protein>
<evidence type="ECO:0000313" key="2">
    <source>
        <dbReference type="EMBL" id="GLK77452.1"/>
    </source>
</evidence>